<evidence type="ECO:0000256" key="3">
    <source>
        <dbReference type="ARBA" id="ARBA00022603"/>
    </source>
</evidence>
<dbReference type="GO" id="GO:0052908">
    <property type="term" value="F:16S rRNA (adenine(1518)-N(6)/adenine(1519)-N(6))-dimethyltransferase activity"/>
    <property type="evidence" value="ECO:0007669"/>
    <property type="project" value="UniProtKB-EC"/>
</dbReference>
<evidence type="ECO:0000256" key="9">
    <source>
        <dbReference type="PROSITE-ProRule" id="PRU01026"/>
    </source>
</evidence>
<feature type="binding site" evidence="8 9">
    <location>
        <position position="22"/>
    </location>
    <ligand>
        <name>S-adenosyl-L-methionine</name>
        <dbReference type="ChEBI" id="CHEBI:59789"/>
    </ligand>
</feature>
<feature type="binding site" evidence="8 9">
    <location>
        <position position="24"/>
    </location>
    <ligand>
        <name>S-adenosyl-L-methionine</name>
        <dbReference type="ChEBI" id="CHEBI:59789"/>
    </ligand>
</feature>
<dbReference type="GO" id="GO:0016787">
    <property type="term" value="F:hydrolase activity"/>
    <property type="evidence" value="ECO:0007669"/>
    <property type="project" value="UniProtKB-KW"/>
</dbReference>
<accession>A0A5R8KC42</accession>
<comment type="caution">
    <text evidence="11">The sequence shown here is derived from an EMBL/GenBank/DDBJ whole genome shotgun (WGS) entry which is preliminary data.</text>
</comment>
<feature type="binding site" evidence="8 9">
    <location>
        <position position="115"/>
    </location>
    <ligand>
        <name>S-adenosyl-L-methionine</name>
        <dbReference type="ChEBI" id="CHEBI:59789"/>
    </ligand>
</feature>
<dbReference type="InterPro" id="IPR011530">
    <property type="entry name" value="rRNA_adenine_dimethylase"/>
</dbReference>
<dbReference type="HAMAP" id="MF_00607">
    <property type="entry name" value="16SrRNA_methyltr_A"/>
    <property type="match status" value="1"/>
</dbReference>
<feature type="binding site" evidence="8 9">
    <location>
        <position position="49"/>
    </location>
    <ligand>
        <name>S-adenosyl-L-methionine</name>
        <dbReference type="ChEBI" id="CHEBI:59789"/>
    </ligand>
</feature>
<evidence type="ECO:0000256" key="1">
    <source>
        <dbReference type="ARBA" id="ARBA00022490"/>
    </source>
</evidence>
<evidence type="ECO:0000256" key="8">
    <source>
        <dbReference type="HAMAP-Rule" id="MF_00607"/>
    </source>
</evidence>
<dbReference type="InterPro" id="IPR020596">
    <property type="entry name" value="rRNA_Ade_Mease_Trfase_CS"/>
</dbReference>
<dbReference type="GO" id="GO:0005829">
    <property type="term" value="C:cytosol"/>
    <property type="evidence" value="ECO:0007669"/>
    <property type="project" value="TreeGrafter"/>
</dbReference>
<dbReference type="EMBL" id="VAUV01000013">
    <property type="protein sequence ID" value="TLD69505.1"/>
    <property type="molecule type" value="Genomic_DNA"/>
</dbReference>
<dbReference type="PROSITE" id="PS51462">
    <property type="entry name" value="NUDIX"/>
    <property type="match status" value="1"/>
</dbReference>
<evidence type="ECO:0000256" key="2">
    <source>
        <dbReference type="ARBA" id="ARBA00022552"/>
    </source>
</evidence>
<dbReference type="Proteomes" id="UP000306196">
    <property type="component" value="Unassembled WGS sequence"/>
</dbReference>
<dbReference type="InterPro" id="IPR023165">
    <property type="entry name" value="rRNA_Ade_diMease-like_C"/>
</dbReference>
<evidence type="ECO:0000259" key="10">
    <source>
        <dbReference type="PROSITE" id="PS51462"/>
    </source>
</evidence>
<dbReference type="AlphaFoldDB" id="A0A5R8KC42"/>
<evidence type="ECO:0000256" key="7">
    <source>
        <dbReference type="ARBA" id="ARBA00022884"/>
    </source>
</evidence>
<dbReference type="PANTHER" id="PTHR11727">
    <property type="entry name" value="DIMETHYLADENOSINE TRANSFERASE"/>
    <property type="match status" value="1"/>
</dbReference>
<dbReference type="InterPro" id="IPR029063">
    <property type="entry name" value="SAM-dependent_MTases_sf"/>
</dbReference>
<feature type="binding site" evidence="8 9">
    <location>
        <position position="95"/>
    </location>
    <ligand>
        <name>S-adenosyl-L-methionine</name>
        <dbReference type="ChEBI" id="CHEBI:59789"/>
    </ligand>
</feature>
<dbReference type="PROSITE" id="PS00893">
    <property type="entry name" value="NUDIX_BOX"/>
    <property type="match status" value="1"/>
</dbReference>
<name>A0A5R8KC42_9BACT</name>
<proteinExistence type="inferred from homology"/>
<comment type="subcellular location">
    <subcellularLocation>
        <location evidence="8">Cytoplasm</location>
    </subcellularLocation>
</comment>
<evidence type="ECO:0000313" key="11">
    <source>
        <dbReference type="EMBL" id="TLD69505.1"/>
    </source>
</evidence>
<dbReference type="InterPro" id="IPR015797">
    <property type="entry name" value="NUDIX_hydrolase-like_dom_sf"/>
</dbReference>
<reference evidence="11 12" key="1">
    <citation type="submission" date="2019-05" db="EMBL/GenBank/DDBJ databases">
        <title>Verrucobacter flavum gen. nov., sp. nov. a new member of the family Verrucomicrobiaceae.</title>
        <authorList>
            <person name="Szuroczki S."/>
            <person name="Abbaszade G."/>
            <person name="Szabo A."/>
            <person name="Felfoldi T."/>
            <person name="Schumann P."/>
            <person name="Boka K."/>
            <person name="Keki Z."/>
            <person name="Toumi M."/>
            <person name="Toth E."/>
        </authorList>
    </citation>
    <scope>NUCLEOTIDE SEQUENCE [LARGE SCALE GENOMIC DNA]</scope>
    <source>
        <strain evidence="11 12">MG-N-17</strain>
    </source>
</reference>
<keyword evidence="4 8" id="KW-0808">Transferase</keyword>
<comment type="catalytic activity">
    <reaction evidence="8">
        <text>adenosine(1518)/adenosine(1519) in 16S rRNA + 4 S-adenosyl-L-methionine = N(6)-dimethyladenosine(1518)/N(6)-dimethyladenosine(1519) in 16S rRNA + 4 S-adenosyl-L-homocysteine + 4 H(+)</text>
        <dbReference type="Rhea" id="RHEA:19609"/>
        <dbReference type="Rhea" id="RHEA-COMP:10232"/>
        <dbReference type="Rhea" id="RHEA-COMP:10233"/>
        <dbReference type="ChEBI" id="CHEBI:15378"/>
        <dbReference type="ChEBI" id="CHEBI:57856"/>
        <dbReference type="ChEBI" id="CHEBI:59789"/>
        <dbReference type="ChEBI" id="CHEBI:74411"/>
        <dbReference type="ChEBI" id="CHEBI:74493"/>
        <dbReference type="EC" id="2.1.1.182"/>
    </reaction>
</comment>
<evidence type="ECO:0000256" key="6">
    <source>
        <dbReference type="ARBA" id="ARBA00022801"/>
    </source>
</evidence>
<dbReference type="InterPro" id="IPR001737">
    <property type="entry name" value="KsgA/Erm"/>
</dbReference>
<keyword evidence="5 8" id="KW-0949">S-adenosyl-L-methionine</keyword>
<dbReference type="Gene3D" id="1.10.8.100">
    <property type="entry name" value="Ribosomal RNA adenine dimethylase-like, domain 2"/>
    <property type="match status" value="1"/>
</dbReference>
<feature type="binding site" evidence="8 9">
    <location>
        <position position="70"/>
    </location>
    <ligand>
        <name>S-adenosyl-L-methionine</name>
        <dbReference type="ChEBI" id="CHEBI:59789"/>
    </ligand>
</feature>
<dbReference type="PROSITE" id="PS51689">
    <property type="entry name" value="SAM_RNA_A_N6_MT"/>
    <property type="match status" value="1"/>
</dbReference>
<dbReference type="InterPro" id="IPR020084">
    <property type="entry name" value="NUDIX_hydrolase_CS"/>
</dbReference>
<keyword evidence="2 8" id="KW-0698">rRNA processing</keyword>
<dbReference type="Gene3D" id="3.40.50.150">
    <property type="entry name" value="Vaccinia Virus protein VP39"/>
    <property type="match status" value="1"/>
</dbReference>
<dbReference type="Pfam" id="PF00293">
    <property type="entry name" value="NUDIX"/>
    <property type="match status" value="1"/>
</dbReference>
<dbReference type="SUPFAM" id="SSF53335">
    <property type="entry name" value="S-adenosyl-L-methionine-dependent methyltransferases"/>
    <property type="match status" value="1"/>
</dbReference>
<dbReference type="EC" id="2.1.1.182" evidence="8"/>
<dbReference type="InterPro" id="IPR020598">
    <property type="entry name" value="rRNA_Ade_methylase_Trfase_N"/>
</dbReference>
<keyword evidence="7 8" id="KW-0694">RNA-binding</keyword>
<comment type="similarity">
    <text evidence="8">Belongs to the class I-like SAM-binding methyltransferase superfamily. rRNA adenine N(6)-methyltransferase family. RsmA subfamily.</text>
</comment>
<evidence type="ECO:0000256" key="5">
    <source>
        <dbReference type="ARBA" id="ARBA00022691"/>
    </source>
</evidence>
<dbReference type="CDD" id="cd04692">
    <property type="entry name" value="NUDIX_Hydrolase"/>
    <property type="match status" value="1"/>
</dbReference>
<dbReference type="SMART" id="SM00650">
    <property type="entry name" value="rADc"/>
    <property type="match status" value="1"/>
</dbReference>
<evidence type="ECO:0000313" key="12">
    <source>
        <dbReference type="Proteomes" id="UP000306196"/>
    </source>
</evidence>
<comment type="function">
    <text evidence="8">Specifically dimethylates two adjacent adenosines (A1518 and A1519) in the loop of a conserved hairpin near the 3'-end of 16S rRNA in the 30S particle. May play a critical role in biogenesis of 30S subunits.</text>
</comment>
<keyword evidence="1 8" id="KW-0963">Cytoplasm</keyword>
<keyword evidence="6" id="KW-0378">Hydrolase</keyword>
<keyword evidence="12" id="KW-1185">Reference proteome</keyword>
<protein>
    <recommendedName>
        <fullName evidence="8">Ribosomal RNA small subunit methyltransferase A</fullName>
        <ecNumber evidence="8">2.1.1.182</ecNumber>
    </recommendedName>
    <alternativeName>
        <fullName evidence="8">16S rRNA (adenine(1518)-N(6)/adenine(1519)-N(6))-dimethyltransferase</fullName>
    </alternativeName>
    <alternativeName>
        <fullName evidence="8">16S rRNA dimethyladenosine transferase</fullName>
    </alternativeName>
    <alternativeName>
        <fullName evidence="8">16S rRNA dimethylase</fullName>
    </alternativeName>
    <alternativeName>
        <fullName evidence="8">S-adenosylmethionine-6-N', N'-adenosyl(rRNA) dimethyltransferase</fullName>
    </alternativeName>
</protein>
<dbReference type="Gene3D" id="3.90.79.10">
    <property type="entry name" value="Nucleoside Triphosphate Pyrophosphohydrolase"/>
    <property type="match status" value="1"/>
</dbReference>
<dbReference type="PROSITE" id="PS01131">
    <property type="entry name" value="RRNA_A_DIMETH"/>
    <property type="match status" value="1"/>
</dbReference>
<dbReference type="NCBIfam" id="TIGR00755">
    <property type="entry name" value="ksgA"/>
    <property type="match status" value="1"/>
</dbReference>
<keyword evidence="3 8" id="KW-0489">Methyltransferase</keyword>
<dbReference type="Pfam" id="PF00398">
    <property type="entry name" value="RrnaAD"/>
    <property type="match status" value="1"/>
</dbReference>
<gene>
    <name evidence="8 11" type="primary">rsmA</name>
    <name evidence="8" type="synonym">ksgA</name>
    <name evidence="11" type="ORF">FEM03_17875</name>
</gene>
<dbReference type="GO" id="GO:0003723">
    <property type="term" value="F:RNA binding"/>
    <property type="evidence" value="ECO:0007669"/>
    <property type="project" value="UniProtKB-UniRule"/>
</dbReference>
<evidence type="ECO:0000256" key="4">
    <source>
        <dbReference type="ARBA" id="ARBA00022679"/>
    </source>
</evidence>
<dbReference type="PANTHER" id="PTHR11727:SF7">
    <property type="entry name" value="DIMETHYLADENOSINE TRANSFERASE-RELATED"/>
    <property type="match status" value="1"/>
</dbReference>
<feature type="domain" description="Nudix hydrolase" evidence="10">
    <location>
        <begin position="307"/>
        <end position="434"/>
    </location>
</feature>
<organism evidence="11 12">
    <name type="scientific">Phragmitibacter flavus</name>
    <dbReference type="NCBI Taxonomy" id="2576071"/>
    <lineage>
        <taxon>Bacteria</taxon>
        <taxon>Pseudomonadati</taxon>
        <taxon>Verrucomicrobiota</taxon>
        <taxon>Verrucomicrobiia</taxon>
        <taxon>Verrucomicrobiales</taxon>
        <taxon>Verrucomicrobiaceae</taxon>
        <taxon>Phragmitibacter</taxon>
    </lineage>
</organism>
<dbReference type="InterPro" id="IPR000086">
    <property type="entry name" value="NUDIX_hydrolase_dom"/>
</dbReference>
<dbReference type="SUPFAM" id="SSF55811">
    <property type="entry name" value="Nudix"/>
    <property type="match status" value="1"/>
</dbReference>
<sequence length="447" mass="50673">MARGFTLRMGMAFAPKKSLGQNFLQDEEVSRWIADQIEPDGAGYVVEVGPGQAALTQYLAGRPEKLLLIEKDNDLASRLRAQFAFDAKVELWHGDASKFDLRGLFEKGPVKLIGNLPYSMGGEILRHFMTPPTPVSMAVFMLQKEVCLRLAARQEDDEYGALSLLVQHDWVVEVLRVVGPESFKPRPRVDSAVVRMTPRPEGELAVHDRRLFDRLVRMGFSQRRKQLKNLLPEAPGGWGSLMEHLGKNVSVRAEELSLVDWVKLTRFYEGRSGEDRGQGLDEMFDVVNERDEVIGQAPRARVHAEGLLHRAVHVFVLNKHGDLWLQQRSHLKDKHPLAWDSSAAGHLDAGEDFESAVRRELKEELGIETETRKVAKIEASERTGWEFVELHEARHSGAMTFAPEEIRTGCFFRVEQVESWVKARPEDFAPGFVRCFEIWKAQGGSDW</sequence>